<keyword evidence="1" id="KW-0812">Transmembrane</keyword>
<keyword evidence="1" id="KW-0472">Membrane</keyword>
<evidence type="ECO:0000256" key="1">
    <source>
        <dbReference type="SAM" id="Phobius"/>
    </source>
</evidence>
<keyword evidence="3" id="KW-1185">Reference proteome</keyword>
<name>W6A7F3_9MOLU</name>
<feature type="transmembrane region" description="Helical" evidence="1">
    <location>
        <begin position="128"/>
        <end position="151"/>
    </location>
</feature>
<evidence type="ECO:0000313" key="2">
    <source>
        <dbReference type="EMBL" id="AHI53073.1"/>
    </source>
</evidence>
<proteinExistence type="predicted"/>
<reference evidence="2 3" key="1">
    <citation type="journal article" date="2014" name="Genome Biol. Evol.">
        <title>Molecular evolution of the substrate utilization strategies and putative virulence factors in mosquito-associated Spiroplasma species.</title>
        <authorList>
            <person name="Chang T.H."/>
            <person name="Lo W.S."/>
            <person name="Ku C."/>
            <person name="Chen L.L."/>
            <person name="Kuo C.H."/>
        </authorList>
    </citation>
    <scope>NUCLEOTIDE SEQUENCE [LARGE SCALE GENOMIC DNA]</scope>
    <source>
        <strain evidence="2">AES-1</strain>
    </source>
</reference>
<evidence type="ECO:0008006" key="4">
    <source>
        <dbReference type="Google" id="ProtNLM"/>
    </source>
</evidence>
<feature type="transmembrane region" description="Helical" evidence="1">
    <location>
        <begin position="321"/>
        <end position="341"/>
    </location>
</feature>
<evidence type="ECO:0000313" key="3">
    <source>
        <dbReference type="Proteomes" id="UP000019267"/>
    </source>
</evidence>
<dbReference type="OrthoDB" id="387949at2"/>
<feature type="transmembrane region" description="Helical" evidence="1">
    <location>
        <begin position="46"/>
        <end position="66"/>
    </location>
</feature>
<sequence length="385" mass="45890">MARKRPSLTDKLVNGKMGDMYTKRFLKSQHVNMVSEGDFLTRVRSLCFATYLIPFQVVWIAFYLYARIMVGIERNNPNAIINPDEYYLLSDQITILNVFLAIQIYHVFLLSTILIVMLNMTMGKGITIYTIFFNFLFISEALLYASLIFILDWVGILHKFKDWSYFFEMLRTQWLWILAIFIAYRSFKPLITIFKNVNNWNREWIRIDRYRKTEDKENAFVFKTWVTPGETRARTGMIVAGWFAIITASVFELLDVFINTEFTVMKYLILIFGYIVFLGAYIVPYNKYSLFFYWINHAFLFGLTVYGLVLVQNQAWYWPNFYMYAYLVLLIPWAISLKASIRYTWTLKDKEEIKAVVLNMFESQDEFEQYLEQRDENKKDAETSI</sequence>
<dbReference type="RefSeq" id="WP_025363303.1">
    <property type="nucleotide sequence ID" value="NZ_CP006681.1"/>
</dbReference>
<dbReference type="HOGENOM" id="CLU_727419_0_0_14"/>
<feature type="transmembrane region" description="Helical" evidence="1">
    <location>
        <begin position="264"/>
        <end position="283"/>
    </location>
</feature>
<dbReference type="Proteomes" id="UP000019267">
    <property type="component" value="Chromosome"/>
</dbReference>
<dbReference type="KEGG" id="scq:SCULI_v1c07320"/>
<organism evidence="2 3">
    <name type="scientific">Spiroplasma culicicola AES-1</name>
    <dbReference type="NCBI Taxonomy" id="1276246"/>
    <lineage>
        <taxon>Bacteria</taxon>
        <taxon>Bacillati</taxon>
        <taxon>Mycoplasmatota</taxon>
        <taxon>Mollicutes</taxon>
        <taxon>Entomoplasmatales</taxon>
        <taxon>Spiroplasmataceae</taxon>
        <taxon>Spiroplasma</taxon>
    </lineage>
</organism>
<feature type="transmembrane region" description="Helical" evidence="1">
    <location>
        <begin position="93"/>
        <end position="116"/>
    </location>
</feature>
<feature type="transmembrane region" description="Helical" evidence="1">
    <location>
        <begin position="237"/>
        <end position="258"/>
    </location>
</feature>
<dbReference type="EMBL" id="CP006681">
    <property type="protein sequence ID" value="AHI53073.1"/>
    <property type="molecule type" value="Genomic_DNA"/>
</dbReference>
<dbReference type="AlphaFoldDB" id="W6A7F3"/>
<gene>
    <name evidence="2" type="ORF">SCULI_v1c07320</name>
</gene>
<dbReference type="STRING" id="1276246.SCULI_v1c07320"/>
<feature type="transmembrane region" description="Helical" evidence="1">
    <location>
        <begin position="163"/>
        <end position="184"/>
    </location>
</feature>
<keyword evidence="1" id="KW-1133">Transmembrane helix</keyword>
<accession>W6A7F3</accession>
<feature type="transmembrane region" description="Helical" evidence="1">
    <location>
        <begin position="290"/>
        <end position="309"/>
    </location>
</feature>
<dbReference type="PATRIC" id="fig|1276246.3.peg.730"/>
<protein>
    <recommendedName>
        <fullName evidence="4">Transmembrane protein</fullName>
    </recommendedName>
</protein>